<accession>A0AC60QZ90</accession>
<comment type="caution">
    <text evidence="1">The sequence shown here is derived from an EMBL/GenBank/DDBJ whole genome shotgun (WGS) entry which is preliminary data.</text>
</comment>
<reference evidence="1 2" key="1">
    <citation type="journal article" date="2020" name="Cell">
        <title>Large-Scale Comparative Analyses of Tick Genomes Elucidate Their Genetic Diversity and Vector Capacities.</title>
        <authorList>
            <consortium name="Tick Genome and Microbiome Consortium (TIGMIC)"/>
            <person name="Jia N."/>
            <person name="Wang J."/>
            <person name="Shi W."/>
            <person name="Du L."/>
            <person name="Sun Y."/>
            <person name="Zhan W."/>
            <person name="Jiang J.F."/>
            <person name="Wang Q."/>
            <person name="Zhang B."/>
            <person name="Ji P."/>
            <person name="Bell-Sakyi L."/>
            <person name="Cui X.M."/>
            <person name="Yuan T.T."/>
            <person name="Jiang B.G."/>
            <person name="Yang W.F."/>
            <person name="Lam T.T."/>
            <person name="Chang Q.C."/>
            <person name="Ding S.J."/>
            <person name="Wang X.J."/>
            <person name="Zhu J.G."/>
            <person name="Ruan X.D."/>
            <person name="Zhao L."/>
            <person name="Wei J.T."/>
            <person name="Ye R.Z."/>
            <person name="Que T.C."/>
            <person name="Du C.H."/>
            <person name="Zhou Y.H."/>
            <person name="Cheng J.X."/>
            <person name="Dai P.F."/>
            <person name="Guo W.B."/>
            <person name="Han X.H."/>
            <person name="Huang E.J."/>
            <person name="Li L.F."/>
            <person name="Wei W."/>
            <person name="Gao Y.C."/>
            <person name="Liu J.Z."/>
            <person name="Shao H.Z."/>
            <person name="Wang X."/>
            <person name="Wang C.C."/>
            <person name="Yang T.C."/>
            <person name="Huo Q.B."/>
            <person name="Li W."/>
            <person name="Chen H.Y."/>
            <person name="Chen S.E."/>
            <person name="Zhou L.G."/>
            <person name="Ni X.B."/>
            <person name="Tian J.H."/>
            <person name="Sheng Y."/>
            <person name="Liu T."/>
            <person name="Pan Y.S."/>
            <person name="Xia L.Y."/>
            <person name="Li J."/>
            <person name="Zhao F."/>
            <person name="Cao W.C."/>
        </authorList>
    </citation>
    <scope>NUCLEOTIDE SEQUENCE [LARGE SCALE GENOMIC DNA]</scope>
    <source>
        <strain evidence="1">Iper-2018</strain>
    </source>
</reference>
<dbReference type="Proteomes" id="UP000805193">
    <property type="component" value="Unassembled WGS sequence"/>
</dbReference>
<sequence length="191" mass="21425">MGILRTLELLQRKGFSEAPLQLSCTDLQQQWRDPRGERIRGTSIQSVDWRSVREGGLETPTTSRLYESRATPRSQSEQDAATKNFAQAMTDLDGTTEFGRSLLGGTGQVFVKTKFGISSVLAPQAYQQAKLPFGFKVLTNIHFKNAPTDPPPLHEYEFFRDAEPWAVPSCFEGHKILEVTHIRMAKVNANV</sequence>
<dbReference type="EMBL" id="JABSTQ010001673">
    <property type="protein sequence ID" value="KAG0444661.1"/>
    <property type="molecule type" value="Genomic_DNA"/>
</dbReference>
<name>A0AC60QZ90_IXOPE</name>
<evidence type="ECO:0000313" key="1">
    <source>
        <dbReference type="EMBL" id="KAG0444661.1"/>
    </source>
</evidence>
<evidence type="ECO:0000313" key="2">
    <source>
        <dbReference type="Proteomes" id="UP000805193"/>
    </source>
</evidence>
<keyword evidence="2" id="KW-1185">Reference proteome</keyword>
<proteinExistence type="predicted"/>
<organism evidence="1 2">
    <name type="scientific">Ixodes persulcatus</name>
    <name type="common">Taiga tick</name>
    <dbReference type="NCBI Taxonomy" id="34615"/>
    <lineage>
        <taxon>Eukaryota</taxon>
        <taxon>Metazoa</taxon>
        <taxon>Ecdysozoa</taxon>
        <taxon>Arthropoda</taxon>
        <taxon>Chelicerata</taxon>
        <taxon>Arachnida</taxon>
        <taxon>Acari</taxon>
        <taxon>Parasitiformes</taxon>
        <taxon>Ixodida</taxon>
        <taxon>Ixodoidea</taxon>
        <taxon>Ixodidae</taxon>
        <taxon>Ixodinae</taxon>
        <taxon>Ixodes</taxon>
    </lineage>
</organism>
<gene>
    <name evidence="1" type="ORF">HPB47_013535</name>
</gene>
<protein>
    <submittedName>
        <fullName evidence="1">Uncharacterized protein</fullName>
    </submittedName>
</protein>